<dbReference type="RefSeq" id="WP_109339619.1">
    <property type="nucleotide sequence ID" value="NZ_CP029347.1"/>
</dbReference>
<evidence type="ECO:0000313" key="3">
    <source>
        <dbReference type="Proteomes" id="UP000245728"/>
    </source>
</evidence>
<dbReference type="EMBL" id="CP029347">
    <property type="protein sequence ID" value="AWL12013.1"/>
    <property type="molecule type" value="Genomic_DNA"/>
</dbReference>
<dbReference type="Proteomes" id="UP000245728">
    <property type="component" value="Chromosome"/>
</dbReference>
<keyword evidence="1" id="KW-0175">Coiled coil</keyword>
<dbReference type="AlphaFoldDB" id="A0A2S2E303"/>
<protein>
    <submittedName>
        <fullName evidence="2">Uncharacterized protein</fullName>
    </submittedName>
</protein>
<proteinExistence type="predicted"/>
<evidence type="ECO:0000256" key="1">
    <source>
        <dbReference type="SAM" id="Coils"/>
    </source>
</evidence>
<accession>A0A2S2E303</accession>
<dbReference type="KEGG" id="salh:HMF8227_01539"/>
<gene>
    <name evidence="2" type="ORF">HMF8227_01539</name>
</gene>
<organism evidence="2 3">
    <name type="scientific">Saliniradius amylolyticus</name>
    <dbReference type="NCBI Taxonomy" id="2183582"/>
    <lineage>
        <taxon>Bacteria</taxon>
        <taxon>Pseudomonadati</taxon>
        <taxon>Pseudomonadota</taxon>
        <taxon>Gammaproteobacteria</taxon>
        <taxon>Alteromonadales</taxon>
        <taxon>Alteromonadaceae</taxon>
        <taxon>Saliniradius</taxon>
    </lineage>
</organism>
<keyword evidence="3" id="KW-1185">Reference proteome</keyword>
<feature type="coiled-coil region" evidence="1">
    <location>
        <begin position="40"/>
        <end position="74"/>
    </location>
</feature>
<reference evidence="2 3" key="1">
    <citation type="submission" date="2018-05" db="EMBL/GenBank/DDBJ databases">
        <title>Salinimonas sp. HMF8227 Genome sequencing and assembly.</title>
        <authorList>
            <person name="Kang H."/>
            <person name="Kang J."/>
            <person name="Cha I."/>
            <person name="Kim H."/>
            <person name="Joh K."/>
        </authorList>
    </citation>
    <scope>NUCLEOTIDE SEQUENCE [LARGE SCALE GENOMIC DNA]</scope>
    <source>
        <strain evidence="2 3">HMF8227</strain>
    </source>
</reference>
<sequence length="136" mass="15584">MPDLATIGTVLSNVKTATDLAKLIKDSQLTLNEAETKLKIADLISTLADVRLEMAEVQQALLDKDSRIKELEEILQKKRLLEFDGKLYRAEGDDVPFCPVCYEKDDKTHHLSYAKRAKYTPSPYHYCKICNNKFYQ</sequence>
<evidence type="ECO:0000313" key="2">
    <source>
        <dbReference type="EMBL" id="AWL12013.1"/>
    </source>
</evidence>
<dbReference type="OrthoDB" id="6119186at2"/>
<name>A0A2S2E303_9ALTE</name>